<name>A0A563VKH5_9CYAN</name>
<gene>
    <name evidence="1" type="ORF">H1P_1270014</name>
</gene>
<dbReference type="EMBL" id="CAACVJ010000032">
    <property type="protein sequence ID" value="VEP11939.1"/>
    <property type="molecule type" value="Genomic_DNA"/>
</dbReference>
<keyword evidence="2" id="KW-1185">Reference proteome</keyword>
<organism evidence="1 2">
    <name type="scientific">Hyella patelloides LEGE 07179</name>
    <dbReference type="NCBI Taxonomy" id="945734"/>
    <lineage>
        <taxon>Bacteria</taxon>
        <taxon>Bacillati</taxon>
        <taxon>Cyanobacteriota</taxon>
        <taxon>Cyanophyceae</taxon>
        <taxon>Pleurocapsales</taxon>
        <taxon>Hyellaceae</taxon>
        <taxon>Hyella</taxon>
    </lineage>
</organism>
<evidence type="ECO:0000313" key="2">
    <source>
        <dbReference type="Proteomes" id="UP000320055"/>
    </source>
</evidence>
<dbReference type="AlphaFoldDB" id="A0A563VKH5"/>
<accession>A0A563VKH5</accession>
<sequence>MISLARVGIAYSISQLFTQIC</sequence>
<evidence type="ECO:0000313" key="1">
    <source>
        <dbReference type="EMBL" id="VEP11939.1"/>
    </source>
</evidence>
<dbReference type="Proteomes" id="UP000320055">
    <property type="component" value="Unassembled WGS sequence"/>
</dbReference>
<reference evidence="1 2" key="1">
    <citation type="submission" date="2019-01" db="EMBL/GenBank/DDBJ databases">
        <authorList>
            <person name="Brito A."/>
        </authorList>
    </citation>
    <scope>NUCLEOTIDE SEQUENCE [LARGE SCALE GENOMIC DNA]</scope>
    <source>
        <strain evidence="1">1</strain>
    </source>
</reference>
<protein>
    <submittedName>
        <fullName evidence="1">Uncharacterized protein</fullName>
    </submittedName>
</protein>
<proteinExistence type="predicted"/>